<feature type="transmembrane region" description="Helical" evidence="1">
    <location>
        <begin position="69"/>
        <end position="93"/>
    </location>
</feature>
<dbReference type="InterPro" id="IPR037522">
    <property type="entry name" value="HD_GYP_dom"/>
</dbReference>
<dbReference type="SUPFAM" id="SSF109604">
    <property type="entry name" value="HD-domain/PDEase-like"/>
    <property type="match status" value="1"/>
</dbReference>
<keyword evidence="1" id="KW-1133">Transmembrane helix</keyword>
<proteinExistence type="predicted"/>
<dbReference type="InterPro" id="IPR006675">
    <property type="entry name" value="HDIG_dom"/>
</dbReference>
<evidence type="ECO:0000313" key="5">
    <source>
        <dbReference type="Proteomes" id="UP000632377"/>
    </source>
</evidence>
<feature type="domain" description="HD-GYP" evidence="3">
    <location>
        <begin position="234"/>
        <end position="424"/>
    </location>
</feature>
<accession>A0ABS1TCZ1</accession>
<evidence type="ECO:0000259" key="3">
    <source>
        <dbReference type="PROSITE" id="PS51832"/>
    </source>
</evidence>
<protein>
    <submittedName>
        <fullName evidence="4">HD-GYP domain-containing protein</fullName>
    </submittedName>
</protein>
<feature type="transmembrane region" description="Helical" evidence="1">
    <location>
        <begin position="184"/>
        <end position="205"/>
    </location>
</feature>
<name>A0ABS1TCZ1_9CLOT</name>
<dbReference type="SMART" id="SM00471">
    <property type="entry name" value="HDc"/>
    <property type="match status" value="1"/>
</dbReference>
<keyword evidence="5" id="KW-1185">Reference proteome</keyword>
<evidence type="ECO:0000313" key="4">
    <source>
        <dbReference type="EMBL" id="MBL4937213.1"/>
    </source>
</evidence>
<dbReference type="EMBL" id="JAESWC010000012">
    <property type="protein sequence ID" value="MBL4937213.1"/>
    <property type="molecule type" value="Genomic_DNA"/>
</dbReference>
<dbReference type="NCBIfam" id="TIGR00277">
    <property type="entry name" value="HDIG"/>
    <property type="match status" value="1"/>
</dbReference>
<dbReference type="RefSeq" id="WP_202749964.1">
    <property type="nucleotide sequence ID" value="NZ_JAESWC010000012.1"/>
</dbReference>
<dbReference type="PROSITE" id="PS51832">
    <property type="entry name" value="HD_GYP"/>
    <property type="match status" value="1"/>
</dbReference>
<dbReference type="Gene3D" id="1.10.3210.10">
    <property type="entry name" value="Hypothetical protein af1432"/>
    <property type="match status" value="1"/>
</dbReference>
<keyword evidence="1" id="KW-0812">Transmembrane</keyword>
<sequence>MKDLPLKLKAFLAILYVFTLLTLIFLYDSKMFMHFQFSYIKIVFFGILLAVAESFRISYKEMAISTGLAVLIASVILFGPLATSIIIVLGFTLRIRNIEGKYQHVLNIPIYQTLYNYCVQIIPVIYSGLAYYKLGGTFDTENLWNKFFLIIIFSIICLLINTFLISILFSILNNKNPLYFFMGNVKLSLLNSLVMTPFGIGLAYMFSEYKYGGVLLIIFPIVLVRYTFYLYLESKNQYIQTVDTLMHAMEARDKYTEGHSRRVSEISTMIAKQLKYDDLKTERIRIASLLHDVGKIGIDDGILNKPGRLTKEEYETIKSHPEIGYNILKDIKNLEDILPIIRNHHERYDGKGYPDGKMPDELSLDVFIVQLADTIDAMVTDRPYRKALTESEVIREITTYSGTQFHPKVVEAYLSILEKRKKAV</sequence>
<dbReference type="Pfam" id="PF13487">
    <property type="entry name" value="HD_5"/>
    <property type="match status" value="1"/>
</dbReference>
<feature type="transmembrane region" description="Helical" evidence="1">
    <location>
        <begin position="39"/>
        <end position="57"/>
    </location>
</feature>
<comment type="caution">
    <text evidence="4">The sequence shown here is derived from an EMBL/GenBank/DDBJ whole genome shotgun (WGS) entry which is preliminary data.</text>
</comment>
<gene>
    <name evidence="4" type="ORF">JK636_15910</name>
</gene>
<reference evidence="4 5" key="1">
    <citation type="submission" date="2021-01" db="EMBL/GenBank/DDBJ databases">
        <title>Genome public.</title>
        <authorList>
            <person name="Liu C."/>
            <person name="Sun Q."/>
        </authorList>
    </citation>
    <scope>NUCLEOTIDE SEQUENCE [LARGE SCALE GENOMIC DNA]</scope>
    <source>
        <strain evidence="4 5">YIM B02515</strain>
    </source>
</reference>
<feature type="transmembrane region" description="Helical" evidence="1">
    <location>
        <begin position="147"/>
        <end position="172"/>
    </location>
</feature>
<evidence type="ECO:0000256" key="1">
    <source>
        <dbReference type="SAM" id="Phobius"/>
    </source>
</evidence>
<dbReference type="InterPro" id="IPR006674">
    <property type="entry name" value="HD_domain"/>
</dbReference>
<dbReference type="PANTHER" id="PTHR43155">
    <property type="entry name" value="CYCLIC DI-GMP PHOSPHODIESTERASE PA4108-RELATED"/>
    <property type="match status" value="1"/>
</dbReference>
<evidence type="ECO:0000259" key="2">
    <source>
        <dbReference type="PROSITE" id="PS51831"/>
    </source>
</evidence>
<dbReference type="PROSITE" id="PS51831">
    <property type="entry name" value="HD"/>
    <property type="match status" value="1"/>
</dbReference>
<dbReference type="InterPro" id="IPR003607">
    <property type="entry name" value="HD/PDEase_dom"/>
</dbReference>
<feature type="transmembrane region" description="Helical" evidence="1">
    <location>
        <begin position="211"/>
        <end position="232"/>
    </location>
</feature>
<feature type="transmembrane region" description="Helical" evidence="1">
    <location>
        <begin position="114"/>
        <end position="132"/>
    </location>
</feature>
<feature type="transmembrane region" description="Helical" evidence="1">
    <location>
        <begin position="6"/>
        <end position="27"/>
    </location>
</feature>
<organism evidence="4 5">
    <name type="scientific">Clostridium rhizosphaerae</name>
    <dbReference type="NCBI Taxonomy" id="2803861"/>
    <lineage>
        <taxon>Bacteria</taxon>
        <taxon>Bacillati</taxon>
        <taxon>Bacillota</taxon>
        <taxon>Clostridia</taxon>
        <taxon>Eubacteriales</taxon>
        <taxon>Clostridiaceae</taxon>
        <taxon>Clostridium</taxon>
    </lineage>
</organism>
<feature type="domain" description="HD" evidence="2">
    <location>
        <begin position="256"/>
        <end position="378"/>
    </location>
</feature>
<dbReference type="Proteomes" id="UP000632377">
    <property type="component" value="Unassembled WGS sequence"/>
</dbReference>
<dbReference type="PANTHER" id="PTHR43155:SF2">
    <property type="entry name" value="CYCLIC DI-GMP PHOSPHODIESTERASE PA4108"/>
    <property type="match status" value="1"/>
</dbReference>
<dbReference type="CDD" id="cd00077">
    <property type="entry name" value="HDc"/>
    <property type="match status" value="1"/>
</dbReference>
<keyword evidence="1" id="KW-0472">Membrane</keyword>